<dbReference type="Gene3D" id="3.40.50.1820">
    <property type="entry name" value="alpha/beta hydrolase"/>
    <property type="match status" value="1"/>
</dbReference>
<dbReference type="PANTHER" id="PTHR11614">
    <property type="entry name" value="PHOSPHOLIPASE-RELATED"/>
    <property type="match status" value="1"/>
</dbReference>
<protein>
    <submittedName>
        <fullName evidence="2">Lysophospholipase</fullName>
    </submittedName>
</protein>
<dbReference type="KEGG" id="sgp:SpiGrapes_2205"/>
<sequence>MSDIRELTCSDGHVLCYRVWIPQGTPVKAVLHILHGMAEHSERYDRFATYLNAKGIAVYAQDHRGHGLTAKKANGQLGWFDEKDGWMRVAEDASELSNVISSDFPKQSLFLMGHSMGSFLARTLMVQHSDVYDGVIIMGTGCSQGLLGKIGKGIARRHVKRNGMHFVDEQIDKMSFGSYNKRIQNPATSFDWLSSDTAEVKKYIDDPFCGFVCTSKFYEDILDGIEFANDGEKARKIPKDLPLLIISGDMDPVGNYGKGVQKVFDMYKDVGISDISLYLVKDGRHEILNETSRNETMEYLYSWLKKRI</sequence>
<dbReference type="STRING" id="158190.SpiGrapes_2205"/>
<dbReference type="SUPFAM" id="SSF53474">
    <property type="entry name" value="alpha/beta-Hydrolases"/>
    <property type="match status" value="1"/>
</dbReference>
<dbReference type="EMBL" id="CP003155">
    <property type="protein sequence ID" value="AEV29981.1"/>
    <property type="molecule type" value="Genomic_DNA"/>
</dbReference>
<dbReference type="AlphaFoldDB" id="G8QRY3"/>
<dbReference type="InterPro" id="IPR022742">
    <property type="entry name" value="Hydrolase_4"/>
</dbReference>
<evidence type="ECO:0000259" key="1">
    <source>
        <dbReference type="Pfam" id="PF12146"/>
    </source>
</evidence>
<keyword evidence="3" id="KW-1185">Reference proteome</keyword>
<dbReference type="RefSeq" id="WP_014270822.1">
    <property type="nucleotide sequence ID" value="NC_016633.1"/>
</dbReference>
<feature type="domain" description="Serine aminopeptidase S33" evidence="1">
    <location>
        <begin position="26"/>
        <end position="291"/>
    </location>
</feature>
<dbReference type="OrthoDB" id="9806902at2"/>
<evidence type="ECO:0000313" key="3">
    <source>
        <dbReference type="Proteomes" id="UP000005632"/>
    </source>
</evidence>
<dbReference type="InterPro" id="IPR051044">
    <property type="entry name" value="MAG_DAG_Lipase"/>
</dbReference>
<accession>G8QRY3</accession>
<dbReference type="Pfam" id="PF12146">
    <property type="entry name" value="Hydrolase_4"/>
    <property type="match status" value="1"/>
</dbReference>
<organism evidence="2 3">
    <name type="scientific">Sphaerochaeta pleomorpha (strain ATCC BAA-1885 / DSM 22778 / Grapes)</name>
    <dbReference type="NCBI Taxonomy" id="158190"/>
    <lineage>
        <taxon>Bacteria</taxon>
        <taxon>Pseudomonadati</taxon>
        <taxon>Spirochaetota</taxon>
        <taxon>Spirochaetia</taxon>
        <taxon>Spirochaetales</taxon>
        <taxon>Sphaerochaetaceae</taxon>
        <taxon>Sphaerochaeta</taxon>
    </lineage>
</organism>
<name>G8QRY3_SPHPG</name>
<dbReference type="eggNOG" id="COG2267">
    <property type="taxonomic scope" value="Bacteria"/>
</dbReference>
<evidence type="ECO:0000313" key="2">
    <source>
        <dbReference type="EMBL" id="AEV29981.1"/>
    </source>
</evidence>
<dbReference type="InterPro" id="IPR029058">
    <property type="entry name" value="AB_hydrolase_fold"/>
</dbReference>
<dbReference type="Proteomes" id="UP000005632">
    <property type="component" value="Chromosome"/>
</dbReference>
<dbReference type="HOGENOM" id="CLU_026209_1_0_12"/>
<gene>
    <name evidence="2" type="ordered locus">SpiGrapes_2205</name>
</gene>
<reference evidence="2 3" key="1">
    <citation type="submission" date="2011-11" db="EMBL/GenBank/DDBJ databases">
        <title>Complete sequence of Spirochaeta sp. grapes.</title>
        <authorList>
            <consortium name="US DOE Joint Genome Institute"/>
            <person name="Lucas S."/>
            <person name="Han J."/>
            <person name="Lapidus A."/>
            <person name="Cheng J.-F."/>
            <person name="Goodwin L."/>
            <person name="Pitluck S."/>
            <person name="Peters L."/>
            <person name="Ovchinnikova G."/>
            <person name="Munk A.C."/>
            <person name="Detter J.C."/>
            <person name="Han C."/>
            <person name="Tapia R."/>
            <person name="Land M."/>
            <person name="Hauser L."/>
            <person name="Kyrpides N."/>
            <person name="Ivanova N."/>
            <person name="Pagani I."/>
            <person name="Ritalahtilisa K."/>
            <person name="Loeffler F."/>
            <person name="Woyke T."/>
        </authorList>
    </citation>
    <scope>NUCLEOTIDE SEQUENCE [LARGE SCALE GENOMIC DNA]</scope>
    <source>
        <strain evidence="3">ATCC BAA-1885 / DSM 22778 / Grapes</strain>
    </source>
</reference>
<proteinExistence type="predicted"/>